<feature type="domain" description="SCP" evidence="2">
    <location>
        <begin position="25"/>
        <end position="165"/>
    </location>
</feature>
<evidence type="ECO:0000259" key="2">
    <source>
        <dbReference type="SMART" id="SM00198"/>
    </source>
</evidence>
<sequence length="250" mass="28027">MQVILTPIFLLALTCNMLAEVPSKEERDAIMECRTRLRERVKPTAGNMQLLAYSAEMEQIAEKVVRGCGAYISDFSKKFQNVGIITPFFGDQKPQYQGVLCEIDSNNYDFKDDHCFGGCLEYKQMIWAASTEVGCAIHQCPPEQSNLRPFYEMACIYSPGDVMLEGRPYTEGTSCSKCPQGYGCRRKQCYANPILPITLRLRQTKIPTPLLQTEIVTNVPQEDAARTSSSTLISVVLVVLPSLLILNTLY</sequence>
<reference evidence="3" key="1">
    <citation type="submission" date="2019-11" db="UniProtKB">
        <authorList>
            <consortium name="WormBaseParasite"/>
        </authorList>
    </citation>
    <scope>IDENTIFICATION</scope>
</reference>
<dbReference type="WBParaSite" id="MCU_004106-RA">
    <property type="protein sequence ID" value="MCU_004106-RA"/>
    <property type="gene ID" value="MCU_004106"/>
</dbReference>
<feature type="chain" id="PRO_5024355925" evidence="1">
    <location>
        <begin position="20"/>
        <end position="250"/>
    </location>
</feature>
<dbReference type="SMART" id="SM00198">
    <property type="entry name" value="SCP"/>
    <property type="match status" value="1"/>
</dbReference>
<dbReference type="Pfam" id="PF00188">
    <property type="entry name" value="CAP"/>
    <property type="match status" value="1"/>
</dbReference>
<dbReference type="InterPro" id="IPR014044">
    <property type="entry name" value="CAP_dom"/>
</dbReference>
<dbReference type="SUPFAM" id="SSF55797">
    <property type="entry name" value="PR-1-like"/>
    <property type="match status" value="1"/>
</dbReference>
<dbReference type="InterPro" id="IPR001283">
    <property type="entry name" value="CRISP-related"/>
</dbReference>
<feature type="signal peptide" evidence="1">
    <location>
        <begin position="1"/>
        <end position="19"/>
    </location>
</feature>
<evidence type="ECO:0000256" key="1">
    <source>
        <dbReference type="SAM" id="SignalP"/>
    </source>
</evidence>
<keyword evidence="1" id="KW-0732">Signal</keyword>
<dbReference type="AlphaFoldDB" id="A0A5K3F143"/>
<name>A0A5K3F143_MESCO</name>
<proteinExistence type="predicted"/>
<evidence type="ECO:0000313" key="3">
    <source>
        <dbReference type="WBParaSite" id="MCU_004106-RA"/>
    </source>
</evidence>
<organism evidence="3">
    <name type="scientific">Mesocestoides corti</name>
    <name type="common">Flatworm</name>
    <dbReference type="NCBI Taxonomy" id="53468"/>
    <lineage>
        <taxon>Eukaryota</taxon>
        <taxon>Metazoa</taxon>
        <taxon>Spiralia</taxon>
        <taxon>Lophotrochozoa</taxon>
        <taxon>Platyhelminthes</taxon>
        <taxon>Cestoda</taxon>
        <taxon>Eucestoda</taxon>
        <taxon>Cyclophyllidea</taxon>
        <taxon>Mesocestoididae</taxon>
        <taxon>Mesocestoides</taxon>
    </lineage>
</organism>
<dbReference type="CDD" id="cd05380">
    <property type="entry name" value="CAP_euk"/>
    <property type="match status" value="1"/>
</dbReference>
<dbReference type="Gene3D" id="3.40.33.10">
    <property type="entry name" value="CAP"/>
    <property type="match status" value="1"/>
</dbReference>
<dbReference type="InterPro" id="IPR035940">
    <property type="entry name" value="CAP_sf"/>
</dbReference>
<dbReference type="PANTHER" id="PTHR10334">
    <property type="entry name" value="CYSTEINE-RICH SECRETORY PROTEIN-RELATED"/>
    <property type="match status" value="1"/>
</dbReference>
<protein>
    <submittedName>
        <fullName evidence="3">SCP domain-containing protein</fullName>
    </submittedName>
</protein>
<accession>A0A5K3F143</accession>